<dbReference type="AlphaFoldDB" id="A0A239FRG8"/>
<dbReference type="PANTHER" id="PTHR14969">
    <property type="entry name" value="SPHINGOSINE-1-PHOSPHATE PHOSPHOHYDROLASE"/>
    <property type="match status" value="1"/>
</dbReference>
<evidence type="ECO:0000313" key="4">
    <source>
        <dbReference type="Proteomes" id="UP000198281"/>
    </source>
</evidence>
<feature type="transmembrane region" description="Helical" evidence="1">
    <location>
        <begin position="100"/>
        <end position="119"/>
    </location>
</feature>
<keyword evidence="1" id="KW-1133">Transmembrane helix</keyword>
<accession>A0A239FRG8</accession>
<dbReference type="Pfam" id="PF01569">
    <property type="entry name" value="PAP2"/>
    <property type="match status" value="1"/>
</dbReference>
<dbReference type="InterPro" id="IPR000326">
    <property type="entry name" value="PAP2/HPO"/>
</dbReference>
<dbReference type="CDD" id="cd03392">
    <property type="entry name" value="PAP2_like_2"/>
    <property type="match status" value="1"/>
</dbReference>
<feature type="transmembrane region" description="Helical" evidence="1">
    <location>
        <begin position="34"/>
        <end position="55"/>
    </location>
</feature>
<dbReference type="EMBL" id="FZOS01000010">
    <property type="protein sequence ID" value="SNS59646.1"/>
    <property type="molecule type" value="Genomic_DNA"/>
</dbReference>
<evidence type="ECO:0000313" key="3">
    <source>
        <dbReference type="EMBL" id="SNS59646.1"/>
    </source>
</evidence>
<dbReference type="PANTHER" id="PTHR14969:SF13">
    <property type="entry name" value="AT30094P"/>
    <property type="match status" value="1"/>
</dbReference>
<dbReference type="RefSeq" id="WP_245842822.1">
    <property type="nucleotide sequence ID" value="NZ_FZOS01000010.1"/>
</dbReference>
<keyword evidence="4" id="KW-1185">Reference proteome</keyword>
<dbReference type="SMART" id="SM00014">
    <property type="entry name" value="acidPPc"/>
    <property type="match status" value="1"/>
</dbReference>
<feature type="transmembrane region" description="Helical" evidence="1">
    <location>
        <begin position="12"/>
        <end position="27"/>
    </location>
</feature>
<name>A0A239FRG8_9SPHN</name>
<protein>
    <submittedName>
        <fullName evidence="3">Undecaprenyl-diphosphatase</fullName>
    </submittedName>
</protein>
<evidence type="ECO:0000259" key="2">
    <source>
        <dbReference type="SMART" id="SM00014"/>
    </source>
</evidence>
<gene>
    <name evidence="3" type="ORF">SAMN06295912_11015</name>
</gene>
<dbReference type="InterPro" id="IPR036938">
    <property type="entry name" value="PAP2/HPO_sf"/>
</dbReference>
<organism evidence="3 4">
    <name type="scientific">Edaphosphingomonas laterariae</name>
    <dbReference type="NCBI Taxonomy" id="861865"/>
    <lineage>
        <taxon>Bacteria</taxon>
        <taxon>Pseudomonadati</taxon>
        <taxon>Pseudomonadota</taxon>
        <taxon>Alphaproteobacteria</taxon>
        <taxon>Sphingomonadales</taxon>
        <taxon>Rhizorhabdaceae</taxon>
        <taxon>Edaphosphingomonas</taxon>
    </lineage>
</organism>
<proteinExistence type="predicted"/>
<keyword evidence="1" id="KW-0472">Membrane</keyword>
<dbReference type="Proteomes" id="UP000198281">
    <property type="component" value="Unassembled WGS sequence"/>
</dbReference>
<dbReference type="SUPFAM" id="SSF48317">
    <property type="entry name" value="Acid phosphatase/Vanadium-dependent haloperoxidase"/>
    <property type="match status" value="1"/>
</dbReference>
<keyword evidence="1" id="KW-0812">Transmembrane</keyword>
<feature type="domain" description="Phosphatidic acid phosphatase type 2/haloperoxidase" evidence="2">
    <location>
        <begin position="35"/>
        <end position="140"/>
    </location>
</feature>
<evidence type="ECO:0000256" key="1">
    <source>
        <dbReference type="SAM" id="Phobius"/>
    </source>
</evidence>
<dbReference type="Gene3D" id="1.20.144.10">
    <property type="entry name" value="Phosphatidic acid phosphatase type 2/haloperoxidase"/>
    <property type="match status" value="2"/>
</dbReference>
<sequence length="150" mass="15839">MALAFTRLGDAGTRMILIPLLAGLLGWRRGWRTAALFVAIVMTGAALVALLKSAIGRPRPDLLPHLDSVTSASMPSGHAANNLIVWLAAARAWSPAPWPAVAALLLAAAIGVSRVMLAVHWPSDVVVGWLIGLSWVCGCFALARRSGCRR</sequence>
<reference evidence="4" key="1">
    <citation type="submission" date="2017-06" db="EMBL/GenBank/DDBJ databases">
        <authorList>
            <person name="Varghese N."/>
            <person name="Submissions S."/>
        </authorList>
    </citation>
    <scope>NUCLEOTIDE SEQUENCE [LARGE SCALE GENOMIC DNA]</scope>
    <source>
        <strain evidence="4">LNB2</strain>
    </source>
</reference>
<feature type="transmembrane region" description="Helical" evidence="1">
    <location>
        <begin position="125"/>
        <end position="143"/>
    </location>
</feature>